<organism evidence="3 4">
    <name type="scientific">Orbilia oligospora</name>
    <name type="common">Nematode-trapping fungus</name>
    <name type="synonym">Arthrobotrys oligospora</name>
    <dbReference type="NCBI Taxonomy" id="2813651"/>
    <lineage>
        <taxon>Eukaryota</taxon>
        <taxon>Fungi</taxon>
        <taxon>Dikarya</taxon>
        <taxon>Ascomycota</taxon>
        <taxon>Pezizomycotina</taxon>
        <taxon>Orbiliomycetes</taxon>
        <taxon>Orbiliales</taxon>
        <taxon>Orbiliaceae</taxon>
        <taxon>Orbilia</taxon>
    </lineage>
</organism>
<protein>
    <submittedName>
        <fullName evidence="3">Uncharacterized protein</fullName>
    </submittedName>
</protein>
<proteinExistence type="predicted"/>
<dbReference type="Proteomes" id="UP000479691">
    <property type="component" value="Unassembled WGS sequence"/>
</dbReference>
<evidence type="ECO:0000256" key="1">
    <source>
        <dbReference type="SAM" id="Coils"/>
    </source>
</evidence>
<feature type="region of interest" description="Disordered" evidence="2">
    <location>
        <begin position="1"/>
        <end position="143"/>
    </location>
</feature>
<comment type="caution">
    <text evidence="3">The sequence shown here is derived from an EMBL/GenBank/DDBJ whole genome shotgun (WGS) entry which is preliminary data.</text>
</comment>
<name>A0A7C8PT99_ORBOL</name>
<feature type="coiled-coil region" evidence="1">
    <location>
        <begin position="204"/>
        <end position="231"/>
    </location>
</feature>
<feature type="compositionally biased region" description="Acidic residues" evidence="2">
    <location>
        <begin position="69"/>
        <end position="82"/>
    </location>
</feature>
<evidence type="ECO:0000256" key="2">
    <source>
        <dbReference type="SAM" id="MobiDB-lite"/>
    </source>
</evidence>
<feature type="compositionally biased region" description="Low complexity" evidence="2">
    <location>
        <begin position="16"/>
        <end position="41"/>
    </location>
</feature>
<feature type="compositionally biased region" description="Polar residues" evidence="2">
    <location>
        <begin position="42"/>
        <end position="61"/>
    </location>
</feature>
<dbReference type="EMBL" id="JAABOE010000040">
    <property type="protein sequence ID" value="KAF3178674.1"/>
    <property type="molecule type" value="Genomic_DNA"/>
</dbReference>
<reference evidence="3 4" key="1">
    <citation type="submission" date="2019-06" db="EMBL/GenBank/DDBJ databases">
        <authorList>
            <person name="Palmer J.M."/>
        </authorList>
    </citation>
    <scope>NUCLEOTIDE SEQUENCE [LARGE SCALE GENOMIC DNA]</scope>
    <source>
        <strain evidence="3 4">TWF788</strain>
    </source>
</reference>
<accession>A0A7C8PT99</accession>
<evidence type="ECO:0000313" key="4">
    <source>
        <dbReference type="Proteomes" id="UP000479691"/>
    </source>
</evidence>
<evidence type="ECO:0000313" key="3">
    <source>
        <dbReference type="EMBL" id="KAF3178674.1"/>
    </source>
</evidence>
<keyword evidence="1" id="KW-0175">Coiled coil</keyword>
<sequence length="240" mass="25790">MDPTMKGHTPPPPHSSSPHNPSSPSQIACSPTSFPSPQPSSMQNSTLSSPHNSSFRQQTPLISVHEVLDPEDGQETGTDTDTELQTGSNGRMDYIMTPSPTPSSRDIGGLSVPPSSSIGNGHTGSFVRSTGAPSPSPNAYPMYASSFRDASDDGEETYKFSHKGNGSDESDGAIDGIKGICCGLNVLEKVYEDYINHFDGVDMIRLKKSQIRKLEEEVKCLEKVCEMAQKKKNKNGVSIN</sequence>
<gene>
    <name evidence="3" type="ORF">TWF788_007404</name>
</gene>
<dbReference type="AlphaFoldDB" id="A0A7C8PT99"/>